<organism evidence="1 2">
    <name type="scientific">Pseudolycoriella hygida</name>
    <dbReference type="NCBI Taxonomy" id="35572"/>
    <lineage>
        <taxon>Eukaryota</taxon>
        <taxon>Metazoa</taxon>
        <taxon>Ecdysozoa</taxon>
        <taxon>Arthropoda</taxon>
        <taxon>Hexapoda</taxon>
        <taxon>Insecta</taxon>
        <taxon>Pterygota</taxon>
        <taxon>Neoptera</taxon>
        <taxon>Endopterygota</taxon>
        <taxon>Diptera</taxon>
        <taxon>Nematocera</taxon>
        <taxon>Sciaroidea</taxon>
        <taxon>Sciaridae</taxon>
        <taxon>Pseudolycoriella</taxon>
    </lineage>
</organism>
<reference evidence="1" key="1">
    <citation type="submission" date="2022-07" db="EMBL/GenBank/DDBJ databases">
        <authorList>
            <person name="Trinca V."/>
            <person name="Uliana J.V.C."/>
            <person name="Torres T.T."/>
            <person name="Ward R.J."/>
            <person name="Monesi N."/>
        </authorList>
    </citation>
    <scope>NUCLEOTIDE SEQUENCE</scope>
    <source>
        <strain evidence="1">HSMRA1968</strain>
        <tissue evidence="1">Whole embryos</tissue>
    </source>
</reference>
<sequence length="237" mass="27403">MRTKNTARKSTAANVPFVPRPQTPYKQLKAGSLGLARKSCNRRVSNAFVTPPRPATFLTPITVKEEAEQIRPPRTISQHKTIWKLETQQNNGEYQNIAVNLSKHLFVKTKSRPKVVVSFLHADMKLEIDDDEYMKIEVEDDERIRFEADDDVTPNFEASDDEQSIEINDRQTQTDHYTMNVSTQTNDRITGVSANIVRSYQERLRFLEDMLRRKDAILEQFQASDKKTINKCDETKI</sequence>
<evidence type="ECO:0000313" key="2">
    <source>
        <dbReference type="Proteomes" id="UP001151699"/>
    </source>
</evidence>
<gene>
    <name evidence="1" type="ORF">Bhyg_00881</name>
</gene>
<comment type="caution">
    <text evidence="1">The sequence shown here is derived from an EMBL/GenBank/DDBJ whole genome shotgun (WGS) entry which is preliminary data.</text>
</comment>
<keyword evidence="2" id="KW-1185">Reference proteome</keyword>
<evidence type="ECO:0000313" key="1">
    <source>
        <dbReference type="EMBL" id="KAJ6645673.1"/>
    </source>
</evidence>
<accession>A0A9Q0N8U5</accession>
<dbReference type="Proteomes" id="UP001151699">
    <property type="component" value="Chromosome A"/>
</dbReference>
<proteinExistence type="predicted"/>
<dbReference type="EMBL" id="WJQU01000001">
    <property type="protein sequence ID" value="KAJ6645673.1"/>
    <property type="molecule type" value="Genomic_DNA"/>
</dbReference>
<dbReference type="AlphaFoldDB" id="A0A9Q0N8U5"/>
<name>A0A9Q0N8U5_9DIPT</name>
<protein>
    <submittedName>
        <fullName evidence="1">Uncharacterized protein</fullName>
    </submittedName>
</protein>
<feature type="non-terminal residue" evidence="1">
    <location>
        <position position="1"/>
    </location>
</feature>